<gene>
    <name evidence="1" type="ORF">FLACOL7796_04006</name>
</gene>
<proteinExistence type="predicted"/>
<evidence type="ECO:0000313" key="1">
    <source>
        <dbReference type="EMBL" id="CAA9201908.1"/>
    </source>
</evidence>
<sequence length="128" mass="14380">MEPITMAVITPFLIELGKKGIEKFSEKGFESVSEGAINWFKSLFFKNDKPKKALLELQENPENMEKQNIARAIIENSLEDHPEFEIHLKEILDKLPKVENTISNSKNVNTGNVNTGGGDFRLGDNYGA</sequence>
<protein>
    <submittedName>
        <fullName evidence="1">Uncharacterized protein</fullName>
    </submittedName>
</protein>
<evidence type="ECO:0000313" key="2">
    <source>
        <dbReference type="Proteomes" id="UP000474567"/>
    </source>
</evidence>
<name>A0ABN7ERZ4_9FLAO</name>
<dbReference type="EMBL" id="CADCST010000122">
    <property type="protein sequence ID" value="CAA9201908.1"/>
    <property type="molecule type" value="Genomic_DNA"/>
</dbReference>
<dbReference type="Proteomes" id="UP000474567">
    <property type="component" value="Unassembled WGS sequence"/>
</dbReference>
<keyword evidence="2" id="KW-1185">Reference proteome</keyword>
<comment type="caution">
    <text evidence="1">The sequence shown here is derived from an EMBL/GenBank/DDBJ whole genome shotgun (WGS) entry which is preliminary data.</text>
</comment>
<dbReference type="RefSeq" id="WP_173967835.1">
    <property type="nucleotide sequence ID" value="NZ_CADCST010000122.1"/>
</dbReference>
<organism evidence="1 2">
    <name type="scientific">Flavobacterium collinsii</name>
    <dbReference type="NCBI Taxonomy" id="1114861"/>
    <lineage>
        <taxon>Bacteria</taxon>
        <taxon>Pseudomonadati</taxon>
        <taxon>Bacteroidota</taxon>
        <taxon>Flavobacteriia</taxon>
        <taxon>Flavobacteriales</taxon>
        <taxon>Flavobacteriaceae</taxon>
        <taxon>Flavobacterium</taxon>
    </lineage>
</organism>
<accession>A0ABN7ERZ4</accession>
<reference evidence="1 2" key="1">
    <citation type="submission" date="2020-02" db="EMBL/GenBank/DDBJ databases">
        <authorList>
            <person name="Criscuolo A."/>
        </authorList>
    </citation>
    <scope>NUCLEOTIDE SEQUENCE [LARGE SCALE GENOMIC DNA]</scope>
    <source>
        <strain evidence="1">CECT7796</strain>
    </source>
</reference>